<reference evidence="5" key="1">
    <citation type="submission" date="2012-12" db="EMBL/GenBank/DDBJ databases">
        <authorList>
            <person name="Hellsten U."/>
            <person name="Grimwood J."/>
            <person name="Chapman J.A."/>
            <person name="Shapiro H."/>
            <person name="Aerts A."/>
            <person name="Otillar R.P."/>
            <person name="Terry A.Y."/>
            <person name="Boore J.L."/>
            <person name="Simakov O."/>
            <person name="Marletaz F."/>
            <person name="Cho S.-J."/>
            <person name="Edsinger-Gonzales E."/>
            <person name="Havlak P."/>
            <person name="Kuo D.-H."/>
            <person name="Larsson T."/>
            <person name="Lv J."/>
            <person name="Arendt D."/>
            <person name="Savage R."/>
            <person name="Osoegawa K."/>
            <person name="de Jong P."/>
            <person name="Lindberg D.R."/>
            <person name="Seaver E.C."/>
            <person name="Weisblat D.A."/>
            <person name="Putnam N.H."/>
            <person name="Grigoriev I.V."/>
            <person name="Rokhsar D.S."/>
        </authorList>
    </citation>
    <scope>NUCLEOTIDE SEQUENCE</scope>
</reference>
<dbReference type="PROSITE" id="PS50041">
    <property type="entry name" value="C_TYPE_LECTIN_2"/>
    <property type="match status" value="1"/>
</dbReference>
<evidence type="ECO:0000313" key="4">
    <source>
        <dbReference type="EnsemblMetazoa" id="HelroP162035"/>
    </source>
</evidence>
<dbReference type="EnsemblMetazoa" id="HelroT162035">
    <property type="protein sequence ID" value="HelroP162035"/>
    <property type="gene ID" value="HelroG162035"/>
</dbReference>
<dbReference type="HOGENOM" id="CLU_103918_0_0_1"/>
<dbReference type="InterPro" id="IPR016186">
    <property type="entry name" value="C-type_lectin-like/link_sf"/>
</dbReference>
<dbReference type="CTD" id="20199412"/>
<dbReference type="InterPro" id="IPR018378">
    <property type="entry name" value="C-type_lectin_CS"/>
</dbReference>
<dbReference type="AlphaFoldDB" id="T1ES62"/>
<protein>
    <recommendedName>
        <fullName evidence="2">C-type lectin domain-containing protein</fullName>
    </recommendedName>
</protein>
<reference evidence="3 5" key="2">
    <citation type="journal article" date="2013" name="Nature">
        <title>Insights into bilaterian evolution from three spiralian genomes.</title>
        <authorList>
            <person name="Simakov O."/>
            <person name="Marletaz F."/>
            <person name="Cho S.J."/>
            <person name="Edsinger-Gonzales E."/>
            <person name="Havlak P."/>
            <person name="Hellsten U."/>
            <person name="Kuo D.H."/>
            <person name="Larsson T."/>
            <person name="Lv J."/>
            <person name="Arendt D."/>
            <person name="Savage R."/>
            <person name="Osoegawa K."/>
            <person name="de Jong P."/>
            <person name="Grimwood J."/>
            <person name="Chapman J.A."/>
            <person name="Shapiro H."/>
            <person name="Aerts A."/>
            <person name="Otillar R.P."/>
            <person name="Terry A.Y."/>
            <person name="Boore J.L."/>
            <person name="Grigoriev I.V."/>
            <person name="Lindberg D.R."/>
            <person name="Seaver E.C."/>
            <person name="Weisblat D.A."/>
            <person name="Putnam N.H."/>
            <person name="Rokhsar D.S."/>
        </authorList>
    </citation>
    <scope>NUCLEOTIDE SEQUENCE</scope>
</reference>
<organism evidence="4 5">
    <name type="scientific">Helobdella robusta</name>
    <name type="common">Californian leech</name>
    <dbReference type="NCBI Taxonomy" id="6412"/>
    <lineage>
        <taxon>Eukaryota</taxon>
        <taxon>Metazoa</taxon>
        <taxon>Spiralia</taxon>
        <taxon>Lophotrochozoa</taxon>
        <taxon>Annelida</taxon>
        <taxon>Clitellata</taxon>
        <taxon>Hirudinea</taxon>
        <taxon>Rhynchobdellida</taxon>
        <taxon>Glossiphoniidae</taxon>
        <taxon>Helobdella</taxon>
    </lineage>
</organism>
<dbReference type="Pfam" id="PF00059">
    <property type="entry name" value="Lectin_C"/>
    <property type="match status" value="1"/>
</dbReference>
<dbReference type="PROSITE" id="PS00615">
    <property type="entry name" value="C_TYPE_LECTIN_1"/>
    <property type="match status" value="1"/>
</dbReference>
<gene>
    <name evidence="4" type="primary">20199412</name>
    <name evidence="3" type="ORF">HELRODRAFT_162035</name>
</gene>
<dbReference type="CDD" id="cd00037">
    <property type="entry name" value="CLECT"/>
    <property type="match status" value="1"/>
</dbReference>
<name>T1ES62_HELRO</name>
<dbReference type="RefSeq" id="XP_009022612.1">
    <property type="nucleotide sequence ID" value="XM_009024364.1"/>
</dbReference>
<evidence type="ECO:0000313" key="5">
    <source>
        <dbReference type="Proteomes" id="UP000015101"/>
    </source>
</evidence>
<evidence type="ECO:0000259" key="2">
    <source>
        <dbReference type="PROSITE" id="PS50041"/>
    </source>
</evidence>
<evidence type="ECO:0000313" key="3">
    <source>
        <dbReference type="EMBL" id="ESN98603.1"/>
    </source>
</evidence>
<dbReference type="InterPro" id="IPR001304">
    <property type="entry name" value="C-type_lectin-like"/>
</dbReference>
<dbReference type="KEGG" id="hro:HELRODRAFT_162035"/>
<sequence>MNYWIGMYRLHCNKSDQHNYWLDGSDFNFFSWDFSIGEPNEDACCTRIIENGMWRDKPCNTSNYYYICKKPVTMQFFLQKRALKRLENSYTLGESLQVVQNRCSKLYCMSLCAKKWICAGFNMRPSVGGGCQCELKDARSWLTFPHVMEVGASYWSYPIYGYDKI</sequence>
<dbReference type="Proteomes" id="UP000015101">
    <property type="component" value="Unassembled WGS sequence"/>
</dbReference>
<accession>T1ES62</accession>
<keyword evidence="5" id="KW-1185">Reference proteome</keyword>
<dbReference type="GeneID" id="20199412"/>
<evidence type="ECO:0000256" key="1">
    <source>
        <dbReference type="ARBA" id="ARBA00023157"/>
    </source>
</evidence>
<proteinExistence type="predicted"/>
<dbReference type="EMBL" id="KB097143">
    <property type="protein sequence ID" value="ESN98603.1"/>
    <property type="molecule type" value="Genomic_DNA"/>
</dbReference>
<dbReference type="InParanoid" id="T1ES62"/>
<feature type="domain" description="C-type lectin" evidence="2">
    <location>
        <begin position="1"/>
        <end position="65"/>
    </location>
</feature>
<dbReference type="EMBL" id="AMQM01001008">
    <property type="status" value="NOT_ANNOTATED_CDS"/>
    <property type="molecule type" value="Genomic_DNA"/>
</dbReference>
<keyword evidence="1" id="KW-1015">Disulfide bond</keyword>
<dbReference type="Gene3D" id="3.10.100.10">
    <property type="entry name" value="Mannose-Binding Protein A, subunit A"/>
    <property type="match status" value="1"/>
</dbReference>
<reference evidence="4" key="3">
    <citation type="submission" date="2015-06" db="UniProtKB">
        <authorList>
            <consortium name="EnsemblMetazoa"/>
        </authorList>
    </citation>
    <scope>IDENTIFICATION</scope>
</reference>
<dbReference type="InterPro" id="IPR016187">
    <property type="entry name" value="CTDL_fold"/>
</dbReference>
<dbReference type="SUPFAM" id="SSF56436">
    <property type="entry name" value="C-type lectin-like"/>
    <property type="match status" value="1"/>
</dbReference>